<sequence length="133" mass="14734">MLKILESNLWLACHAFNLFGLLHHLRHMDFRSEGIGEGEGGEPWRFSAGGRERDLEGDWGLEGEGGHSTWKAEALWELGVEEFPHIEDLVSSDSMARHAKRLNDSLGASCLFDFSALRLADVLVSAALWGLTA</sequence>
<dbReference type="EMBL" id="BLXT01005456">
    <property type="protein sequence ID" value="GFO22888.1"/>
    <property type="molecule type" value="Genomic_DNA"/>
</dbReference>
<evidence type="ECO:0000313" key="2">
    <source>
        <dbReference type="Proteomes" id="UP000735302"/>
    </source>
</evidence>
<name>A0AAV4BVQ8_9GAST</name>
<dbReference type="Proteomes" id="UP000735302">
    <property type="component" value="Unassembled WGS sequence"/>
</dbReference>
<evidence type="ECO:0000313" key="1">
    <source>
        <dbReference type="EMBL" id="GFO22888.1"/>
    </source>
</evidence>
<reference evidence="1 2" key="1">
    <citation type="journal article" date="2021" name="Elife">
        <title>Chloroplast acquisition without the gene transfer in kleptoplastic sea slugs, Plakobranchus ocellatus.</title>
        <authorList>
            <person name="Maeda T."/>
            <person name="Takahashi S."/>
            <person name="Yoshida T."/>
            <person name="Shimamura S."/>
            <person name="Takaki Y."/>
            <person name="Nagai Y."/>
            <person name="Toyoda A."/>
            <person name="Suzuki Y."/>
            <person name="Arimoto A."/>
            <person name="Ishii H."/>
            <person name="Satoh N."/>
            <person name="Nishiyama T."/>
            <person name="Hasebe M."/>
            <person name="Maruyama T."/>
            <person name="Minagawa J."/>
            <person name="Obokata J."/>
            <person name="Shigenobu S."/>
        </authorList>
    </citation>
    <scope>NUCLEOTIDE SEQUENCE [LARGE SCALE GENOMIC DNA]</scope>
</reference>
<accession>A0AAV4BVQ8</accession>
<protein>
    <submittedName>
        <fullName evidence="1">Uncharacterized protein</fullName>
    </submittedName>
</protein>
<dbReference type="AlphaFoldDB" id="A0AAV4BVQ8"/>
<comment type="caution">
    <text evidence="1">The sequence shown here is derived from an EMBL/GenBank/DDBJ whole genome shotgun (WGS) entry which is preliminary data.</text>
</comment>
<proteinExistence type="predicted"/>
<organism evidence="1 2">
    <name type="scientific">Plakobranchus ocellatus</name>
    <dbReference type="NCBI Taxonomy" id="259542"/>
    <lineage>
        <taxon>Eukaryota</taxon>
        <taxon>Metazoa</taxon>
        <taxon>Spiralia</taxon>
        <taxon>Lophotrochozoa</taxon>
        <taxon>Mollusca</taxon>
        <taxon>Gastropoda</taxon>
        <taxon>Heterobranchia</taxon>
        <taxon>Euthyneura</taxon>
        <taxon>Panpulmonata</taxon>
        <taxon>Sacoglossa</taxon>
        <taxon>Placobranchoidea</taxon>
        <taxon>Plakobranchidae</taxon>
        <taxon>Plakobranchus</taxon>
    </lineage>
</organism>
<keyword evidence="2" id="KW-1185">Reference proteome</keyword>
<gene>
    <name evidence="1" type="ORF">PoB_004939300</name>
</gene>